<gene>
    <name evidence="2" type="ORF">LARI1_G006682</name>
</gene>
<feature type="region of interest" description="Disordered" evidence="1">
    <location>
        <begin position="134"/>
        <end position="185"/>
    </location>
</feature>
<name>A0A8T9B949_9HELO</name>
<keyword evidence="3" id="KW-1185">Reference proteome</keyword>
<evidence type="ECO:0000313" key="3">
    <source>
        <dbReference type="Proteomes" id="UP000469559"/>
    </source>
</evidence>
<dbReference type="AlphaFoldDB" id="A0A8T9B949"/>
<feature type="compositionally biased region" description="Low complexity" evidence="1">
    <location>
        <begin position="136"/>
        <end position="148"/>
    </location>
</feature>
<accession>A0A8T9B949</accession>
<comment type="caution">
    <text evidence="2">The sequence shown here is derived from an EMBL/GenBank/DDBJ whole genome shotgun (WGS) entry which is preliminary data.</text>
</comment>
<evidence type="ECO:0000313" key="2">
    <source>
        <dbReference type="EMBL" id="TVY16550.1"/>
    </source>
</evidence>
<dbReference type="Proteomes" id="UP000469559">
    <property type="component" value="Unassembled WGS sequence"/>
</dbReference>
<proteinExistence type="predicted"/>
<sequence length="379" mass="43077">MSTPISLDEFNSIFPTWPDDSLSRRIDRIPAGSSWDIRELGTFQILRSPPAKKTPPTWLEFHFEEASARVRESEPMQSVLQLFRQDWRNKTHEDLTQAAGPFASFVTLLSQVLETAIVSDDPRRDLRGQEVDAHALPSTGLLPSSPSVPSSPPEFPHKRFRKDRSSSSYWPSDESDQSSHDQRAKSEATTNACIYELLRCVTEISRTKNDSPFRLEWTITQDTITVHAGSHEYCTTNDGNFVHKAHRMGCWQRASNFSYCSIEAKSWHNTLEKPRTVKAQEAAHLVAMFSQHMRAEEELQHDLVVPLVSGAQNLFSLVLGNFPKEYEQYLHDGSQLEQLALPKVEEYGMFKMQDSDELRIVFTIIVALNLKLQSLGPMG</sequence>
<evidence type="ECO:0000256" key="1">
    <source>
        <dbReference type="SAM" id="MobiDB-lite"/>
    </source>
</evidence>
<dbReference type="EMBL" id="QGMF01000353">
    <property type="protein sequence ID" value="TVY16550.1"/>
    <property type="molecule type" value="Genomic_DNA"/>
</dbReference>
<protein>
    <submittedName>
        <fullName evidence="2">Uncharacterized protein</fullName>
    </submittedName>
</protein>
<reference evidence="2 3" key="1">
    <citation type="submission" date="2018-05" db="EMBL/GenBank/DDBJ databases">
        <title>Whole genome sequencing for identification of molecular markers to develop diagnostic detection tools for the regulated plant pathogen Lachnellula willkommii.</title>
        <authorList>
            <person name="Giroux E."/>
            <person name="Bilodeau G."/>
        </authorList>
    </citation>
    <scope>NUCLEOTIDE SEQUENCE [LARGE SCALE GENOMIC DNA]</scope>
    <source>
        <strain evidence="2 3">CBS 203.66</strain>
    </source>
</reference>
<organism evidence="2 3">
    <name type="scientific">Lachnellula arida</name>
    <dbReference type="NCBI Taxonomy" id="1316785"/>
    <lineage>
        <taxon>Eukaryota</taxon>
        <taxon>Fungi</taxon>
        <taxon>Dikarya</taxon>
        <taxon>Ascomycota</taxon>
        <taxon>Pezizomycotina</taxon>
        <taxon>Leotiomycetes</taxon>
        <taxon>Helotiales</taxon>
        <taxon>Lachnaceae</taxon>
        <taxon>Lachnellula</taxon>
    </lineage>
</organism>
<dbReference type="OrthoDB" id="3508621at2759"/>